<keyword evidence="3" id="KW-1185">Reference proteome</keyword>
<dbReference type="InterPro" id="IPR015424">
    <property type="entry name" value="PyrdxlP-dep_Trfase"/>
</dbReference>
<dbReference type="GO" id="GO:0043545">
    <property type="term" value="P:molybdopterin cofactor metabolic process"/>
    <property type="evidence" value="ECO:0007669"/>
    <property type="project" value="TreeGrafter"/>
</dbReference>
<evidence type="ECO:0000313" key="3">
    <source>
        <dbReference type="Proteomes" id="UP001165120"/>
    </source>
</evidence>
<evidence type="ECO:0000259" key="1">
    <source>
        <dbReference type="Pfam" id="PF00266"/>
    </source>
</evidence>
<comment type="caution">
    <text evidence="2">The sequence shown here is derived from an EMBL/GenBank/DDBJ whole genome shotgun (WGS) entry which is preliminary data.</text>
</comment>
<accession>A0A9W6WEP2</accession>
<protein>
    <submittedName>
        <fullName evidence="2">Unnamed protein product</fullName>
    </submittedName>
</protein>
<reference evidence="2" key="1">
    <citation type="submission" date="2023-04" db="EMBL/GenBank/DDBJ databases">
        <title>Candida boidinii NBRC 10035.</title>
        <authorList>
            <person name="Ichikawa N."/>
            <person name="Sato H."/>
            <person name="Tonouchi N."/>
        </authorList>
    </citation>
    <scope>NUCLEOTIDE SEQUENCE</scope>
    <source>
        <strain evidence="2">NBRC 10035</strain>
    </source>
</reference>
<evidence type="ECO:0000313" key="2">
    <source>
        <dbReference type="EMBL" id="GME67237.1"/>
    </source>
</evidence>
<sequence>MSAIQELNDDKINQIREKEYPNLSNHVYLDHAGMTLYSRCLIENASKALVSNLMANPHSLSTLSKNTERLVHNTRSEVLELFKADPAIYDIAFTANATGAIKILAESIKDTTNGRFKYYYNVNSHTSVLGVRSLCDNYFDFKMFSDVDEMTGFLKNDSEHTSDSKLTLIAWPGQSNFNGERLPMNSWNTAFKAYATEKDVFTLFDASSLCTTSPPDLSDSATSPDFICCSFYKMFGYPDLGGLIFKKSEGAKIFPNRKYFGGGTIDSLSPDDSFVARRSQLFETIEDGTLPIHSIVQLSEAIKAHDKLYGNYKNISLYTKKITIECYNKLLNLRYPNNQRMIEIYSPVIDELENGVIKELTMNNFNHGPIIAFSLLDENARYLGYFNFEKFASARDVSLRTGGVCNVGGVCKWLNTNAKELENAYNSGHTCGDEMDIINERPSGIVRVSFGAMTNSQDIDTLIKCIKEFTSSPDRLSSEPQGVSLVGSYTNVVKTHA</sequence>
<gene>
    <name evidence="2" type="ORF">Cboi02_000066600</name>
</gene>
<dbReference type="InterPro" id="IPR015421">
    <property type="entry name" value="PyrdxlP-dep_Trfase_major"/>
</dbReference>
<feature type="domain" description="Aminotransferase class V" evidence="1">
    <location>
        <begin position="27"/>
        <end position="334"/>
    </location>
</feature>
<dbReference type="SUPFAM" id="SSF53383">
    <property type="entry name" value="PLP-dependent transferases"/>
    <property type="match status" value="1"/>
</dbReference>
<proteinExistence type="predicted"/>
<dbReference type="PANTHER" id="PTHR14237:SF80">
    <property type="entry name" value="MOLYBDENUM COFACTOR SULFURASE"/>
    <property type="match status" value="1"/>
</dbReference>
<organism evidence="2 3">
    <name type="scientific">Candida boidinii</name>
    <name type="common">Yeast</name>
    <dbReference type="NCBI Taxonomy" id="5477"/>
    <lineage>
        <taxon>Eukaryota</taxon>
        <taxon>Fungi</taxon>
        <taxon>Dikarya</taxon>
        <taxon>Ascomycota</taxon>
        <taxon>Saccharomycotina</taxon>
        <taxon>Pichiomycetes</taxon>
        <taxon>Pichiales</taxon>
        <taxon>Pichiaceae</taxon>
        <taxon>Ogataea</taxon>
        <taxon>Ogataea/Candida clade</taxon>
    </lineage>
</organism>
<dbReference type="InterPro" id="IPR000192">
    <property type="entry name" value="Aminotrans_V_dom"/>
</dbReference>
<dbReference type="PANTHER" id="PTHR14237">
    <property type="entry name" value="MOLYBDOPTERIN COFACTOR SULFURASE MOSC"/>
    <property type="match status" value="1"/>
</dbReference>
<dbReference type="Pfam" id="PF00266">
    <property type="entry name" value="Aminotran_5"/>
    <property type="match status" value="1"/>
</dbReference>
<dbReference type="AlphaFoldDB" id="A0A9W6WEP2"/>
<dbReference type="EMBL" id="BSXN01000127">
    <property type="protein sequence ID" value="GME67237.1"/>
    <property type="molecule type" value="Genomic_DNA"/>
</dbReference>
<name>A0A9W6WEP2_CANBO</name>
<dbReference type="GO" id="GO:0008265">
    <property type="term" value="F:molybdenum cofactor sulfurtransferase activity"/>
    <property type="evidence" value="ECO:0007669"/>
    <property type="project" value="TreeGrafter"/>
</dbReference>
<dbReference type="Gene3D" id="3.40.640.10">
    <property type="entry name" value="Type I PLP-dependent aspartate aminotransferase-like (Major domain)"/>
    <property type="match status" value="1"/>
</dbReference>
<dbReference type="Proteomes" id="UP001165120">
    <property type="component" value="Unassembled WGS sequence"/>
</dbReference>